<dbReference type="Gene3D" id="1.20.5.1930">
    <property type="match status" value="1"/>
</dbReference>
<evidence type="ECO:0000313" key="12">
    <source>
        <dbReference type="Proteomes" id="UP000268372"/>
    </source>
</evidence>
<evidence type="ECO:0000256" key="1">
    <source>
        <dbReference type="ARBA" id="ARBA00000085"/>
    </source>
</evidence>
<evidence type="ECO:0000259" key="10">
    <source>
        <dbReference type="Pfam" id="PF07730"/>
    </source>
</evidence>
<protein>
    <recommendedName>
        <fullName evidence="2">histidine kinase</fullName>
        <ecNumber evidence="2">2.7.13.3</ecNumber>
    </recommendedName>
</protein>
<evidence type="ECO:0000256" key="6">
    <source>
        <dbReference type="ARBA" id="ARBA00022777"/>
    </source>
</evidence>
<dbReference type="InterPro" id="IPR036890">
    <property type="entry name" value="HATPase_C_sf"/>
</dbReference>
<comment type="caution">
    <text evidence="11">The sequence shown here is derived from an EMBL/GenBank/DDBJ whole genome shotgun (WGS) entry which is preliminary data.</text>
</comment>
<dbReference type="GO" id="GO:0000155">
    <property type="term" value="F:phosphorelay sensor kinase activity"/>
    <property type="evidence" value="ECO:0007669"/>
    <property type="project" value="InterPro"/>
</dbReference>
<dbReference type="GO" id="GO:0005524">
    <property type="term" value="F:ATP binding"/>
    <property type="evidence" value="ECO:0007669"/>
    <property type="project" value="UniProtKB-KW"/>
</dbReference>
<proteinExistence type="predicted"/>
<keyword evidence="6" id="KW-0418">Kinase</keyword>
<dbReference type="SUPFAM" id="SSF55874">
    <property type="entry name" value="ATPase domain of HSP90 chaperone/DNA topoisomerase II/histidine kinase"/>
    <property type="match status" value="1"/>
</dbReference>
<sequence>MQDEIQLKLFFWIGSATMLFLALGIIFITVAYKAKVDRLNRIKSESLLIASLDSEKRERQRIASDLHDGLSGDISALKNYITILNSKEEDLFKKEILQEVSSVLSHALTNVQNISYNLMPPLLESYGLVSTLKSYFDRVKKLHTIKVKQYYFSEVIEIPSSEAYELYRIIQEFTNNMIKHGKAQEISMAISLNENTVCCEISDDGLPFDFKKNIQSSLGMGLKNISSRIKHIEAKLVQVPEQKGNKFQIILKSVKNVKNSNN</sequence>
<keyword evidence="4" id="KW-0808">Transferase</keyword>
<dbReference type="Gene3D" id="3.30.565.10">
    <property type="entry name" value="Histidine kinase-like ATPase, C-terminal domain"/>
    <property type="match status" value="1"/>
</dbReference>
<evidence type="ECO:0000256" key="3">
    <source>
        <dbReference type="ARBA" id="ARBA00022553"/>
    </source>
</evidence>
<dbReference type="PANTHER" id="PTHR24421:SF10">
    <property type="entry name" value="NITRATE_NITRITE SENSOR PROTEIN NARQ"/>
    <property type="match status" value="1"/>
</dbReference>
<dbReference type="InterPro" id="IPR050482">
    <property type="entry name" value="Sensor_HK_TwoCompSys"/>
</dbReference>
<dbReference type="EMBL" id="RQTJ01000047">
    <property type="protein sequence ID" value="RRA89878.1"/>
    <property type="molecule type" value="Genomic_DNA"/>
</dbReference>
<accession>A0A3P1ALJ4</accession>
<reference evidence="11 12" key="1">
    <citation type="submission" date="2018-11" db="EMBL/GenBank/DDBJ databases">
        <title>Flavobacterium sp. nov., YIM 102796 draft genome.</title>
        <authorList>
            <person name="Li G."/>
            <person name="Jiang Y."/>
        </authorList>
    </citation>
    <scope>NUCLEOTIDE SEQUENCE [LARGE SCALE GENOMIC DNA]</scope>
    <source>
        <strain evidence="11 12">YIM 102796</strain>
    </source>
</reference>
<keyword evidence="9" id="KW-0472">Membrane</keyword>
<feature type="transmembrane region" description="Helical" evidence="9">
    <location>
        <begin position="12"/>
        <end position="32"/>
    </location>
</feature>
<keyword evidence="8" id="KW-0902">Two-component regulatory system</keyword>
<dbReference type="GO" id="GO:0046983">
    <property type="term" value="F:protein dimerization activity"/>
    <property type="evidence" value="ECO:0007669"/>
    <property type="project" value="InterPro"/>
</dbReference>
<comment type="catalytic activity">
    <reaction evidence="1">
        <text>ATP + protein L-histidine = ADP + protein N-phospho-L-histidine.</text>
        <dbReference type="EC" id="2.7.13.3"/>
    </reaction>
</comment>
<evidence type="ECO:0000256" key="7">
    <source>
        <dbReference type="ARBA" id="ARBA00022840"/>
    </source>
</evidence>
<name>A0A3P1ALJ4_9FLAO</name>
<keyword evidence="5" id="KW-0547">Nucleotide-binding</keyword>
<organism evidence="11 12">
    <name type="scientific">Paenimyroides viscosum</name>
    <dbReference type="NCBI Taxonomy" id="2488729"/>
    <lineage>
        <taxon>Bacteria</taxon>
        <taxon>Pseudomonadati</taxon>
        <taxon>Bacteroidota</taxon>
        <taxon>Flavobacteriia</taxon>
        <taxon>Flavobacteriales</taxon>
        <taxon>Flavobacteriaceae</taxon>
        <taxon>Paenimyroides</taxon>
    </lineage>
</organism>
<dbReference type="Pfam" id="PF07730">
    <property type="entry name" value="HisKA_3"/>
    <property type="match status" value="1"/>
</dbReference>
<keyword evidence="9" id="KW-0812">Transmembrane</keyword>
<keyword evidence="9" id="KW-1133">Transmembrane helix</keyword>
<evidence type="ECO:0000313" key="11">
    <source>
        <dbReference type="EMBL" id="RRA89878.1"/>
    </source>
</evidence>
<evidence type="ECO:0000256" key="8">
    <source>
        <dbReference type="ARBA" id="ARBA00023012"/>
    </source>
</evidence>
<gene>
    <name evidence="11" type="ORF">EG242_13870</name>
</gene>
<dbReference type="AlphaFoldDB" id="A0A3P1ALJ4"/>
<dbReference type="Proteomes" id="UP000268372">
    <property type="component" value="Unassembled WGS sequence"/>
</dbReference>
<keyword evidence="7" id="KW-0067">ATP-binding</keyword>
<dbReference type="PANTHER" id="PTHR24421">
    <property type="entry name" value="NITRATE/NITRITE SENSOR PROTEIN NARX-RELATED"/>
    <property type="match status" value="1"/>
</dbReference>
<keyword evidence="12" id="KW-1185">Reference proteome</keyword>
<keyword evidence="3" id="KW-0597">Phosphoprotein</keyword>
<evidence type="ECO:0000256" key="4">
    <source>
        <dbReference type="ARBA" id="ARBA00022679"/>
    </source>
</evidence>
<evidence type="ECO:0000256" key="2">
    <source>
        <dbReference type="ARBA" id="ARBA00012438"/>
    </source>
</evidence>
<dbReference type="EC" id="2.7.13.3" evidence="2"/>
<dbReference type="InterPro" id="IPR011712">
    <property type="entry name" value="Sig_transdc_His_kin_sub3_dim/P"/>
</dbReference>
<evidence type="ECO:0000256" key="5">
    <source>
        <dbReference type="ARBA" id="ARBA00022741"/>
    </source>
</evidence>
<feature type="domain" description="Signal transduction histidine kinase subgroup 3 dimerisation and phosphoacceptor" evidence="10">
    <location>
        <begin position="58"/>
        <end position="121"/>
    </location>
</feature>
<evidence type="ECO:0000256" key="9">
    <source>
        <dbReference type="SAM" id="Phobius"/>
    </source>
</evidence>
<dbReference type="GO" id="GO:0016020">
    <property type="term" value="C:membrane"/>
    <property type="evidence" value="ECO:0007669"/>
    <property type="project" value="InterPro"/>
</dbReference>